<organism evidence="2 3">
    <name type="scientific">Lentzea atacamensis</name>
    <dbReference type="NCBI Taxonomy" id="531938"/>
    <lineage>
        <taxon>Bacteria</taxon>
        <taxon>Bacillati</taxon>
        <taxon>Actinomycetota</taxon>
        <taxon>Actinomycetes</taxon>
        <taxon>Pseudonocardiales</taxon>
        <taxon>Pseudonocardiaceae</taxon>
        <taxon>Lentzea</taxon>
    </lineage>
</organism>
<evidence type="ECO:0008006" key="4">
    <source>
        <dbReference type="Google" id="ProtNLM"/>
    </source>
</evidence>
<proteinExistence type="predicted"/>
<protein>
    <recommendedName>
        <fullName evidence="4">DNA2/NAM7 helicase-like C-terminal domain-containing protein</fullName>
    </recommendedName>
</protein>
<evidence type="ECO:0000313" key="3">
    <source>
        <dbReference type="Proteomes" id="UP000246005"/>
    </source>
</evidence>
<reference evidence="2 3" key="1">
    <citation type="submission" date="2018-05" db="EMBL/GenBank/DDBJ databases">
        <title>Genomic Encyclopedia of Type Strains, Phase IV (KMG-IV): sequencing the most valuable type-strain genomes for metagenomic binning, comparative biology and taxonomic classification.</title>
        <authorList>
            <person name="Goeker M."/>
        </authorList>
    </citation>
    <scope>NUCLEOTIDE SEQUENCE [LARGE SCALE GENOMIC DNA]</scope>
    <source>
        <strain evidence="2 3">DSM 45480</strain>
    </source>
</reference>
<comment type="caution">
    <text evidence="2">The sequence shown here is derived from an EMBL/GenBank/DDBJ whole genome shotgun (WGS) entry which is preliminary data.</text>
</comment>
<dbReference type="EMBL" id="QGHB01000023">
    <property type="protein sequence ID" value="PWK80699.1"/>
    <property type="molecule type" value="Genomic_DNA"/>
</dbReference>
<dbReference type="AlphaFoldDB" id="A0A316HHK1"/>
<gene>
    <name evidence="2" type="ORF">C8D88_12363</name>
</gene>
<dbReference type="Proteomes" id="UP000246005">
    <property type="component" value="Unassembled WGS sequence"/>
</dbReference>
<name>A0A316HHK1_9PSEU</name>
<feature type="region of interest" description="Disordered" evidence="1">
    <location>
        <begin position="72"/>
        <end position="107"/>
    </location>
</feature>
<accession>A0A316HHK1</accession>
<sequence length="107" mass="11838">MFEAPEPGNRIASLTQDVYVQRFNVAASRAKDQMWLFHSVRLSNLGSPADMRFQLLERQRFSMADQFSEDLFRGMGGPGAQEPPVAPSRSTTSVLHPKSCAPCPVPS</sequence>
<evidence type="ECO:0000313" key="2">
    <source>
        <dbReference type="EMBL" id="PWK80699.1"/>
    </source>
</evidence>
<evidence type="ECO:0000256" key="1">
    <source>
        <dbReference type="SAM" id="MobiDB-lite"/>
    </source>
</evidence>